<protein>
    <submittedName>
        <fullName evidence="7">Putative caspase-2 isoform X2</fullName>
    </submittedName>
</protein>
<dbReference type="InterPro" id="IPR011600">
    <property type="entry name" value="Pept_C14_caspase"/>
</dbReference>
<dbReference type="STRING" id="6689.A0A3R7NWD2"/>
<comment type="caution">
    <text evidence="7">The sequence shown here is derived from an EMBL/GenBank/DDBJ whole genome shotgun (WGS) entry which is preliminary data.</text>
</comment>
<dbReference type="Gene3D" id="3.40.50.1460">
    <property type="match status" value="1"/>
</dbReference>
<organism evidence="7 8">
    <name type="scientific">Penaeus vannamei</name>
    <name type="common">Whiteleg shrimp</name>
    <name type="synonym">Litopenaeus vannamei</name>
    <dbReference type="NCBI Taxonomy" id="6689"/>
    <lineage>
        <taxon>Eukaryota</taxon>
        <taxon>Metazoa</taxon>
        <taxon>Ecdysozoa</taxon>
        <taxon>Arthropoda</taxon>
        <taxon>Crustacea</taxon>
        <taxon>Multicrustacea</taxon>
        <taxon>Malacostraca</taxon>
        <taxon>Eumalacostraca</taxon>
        <taxon>Eucarida</taxon>
        <taxon>Decapoda</taxon>
        <taxon>Dendrobranchiata</taxon>
        <taxon>Penaeoidea</taxon>
        <taxon>Penaeidae</taxon>
        <taxon>Penaeus</taxon>
    </lineage>
</organism>
<dbReference type="SMART" id="SM00451">
    <property type="entry name" value="ZnF_U1"/>
    <property type="match status" value="5"/>
</dbReference>
<evidence type="ECO:0000259" key="6">
    <source>
        <dbReference type="PROSITE" id="PS50208"/>
    </source>
</evidence>
<dbReference type="GO" id="GO:0006508">
    <property type="term" value="P:proteolysis"/>
    <property type="evidence" value="ECO:0007669"/>
    <property type="project" value="InterPro"/>
</dbReference>
<dbReference type="InterPro" id="IPR002138">
    <property type="entry name" value="Pept_C14_p10"/>
</dbReference>
<dbReference type="PROSITE" id="PS50207">
    <property type="entry name" value="CASPASE_P10"/>
    <property type="match status" value="1"/>
</dbReference>
<dbReference type="AlphaFoldDB" id="A0A3R7NWD2"/>
<dbReference type="Pfam" id="PF00656">
    <property type="entry name" value="Peptidase_C14"/>
    <property type="match status" value="1"/>
</dbReference>
<keyword evidence="8" id="KW-1185">Reference proteome</keyword>
<dbReference type="PRINTS" id="PR00376">
    <property type="entry name" value="IL1BCENZYME"/>
</dbReference>
<evidence type="ECO:0000313" key="7">
    <source>
        <dbReference type="EMBL" id="ROT68559.1"/>
    </source>
</evidence>
<dbReference type="EMBL" id="QCYY01002657">
    <property type="protein sequence ID" value="ROT68559.1"/>
    <property type="molecule type" value="Genomic_DNA"/>
</dbReference>
<name>A0A3R7NWD2_PENVA</name>
<feature type="domain" description="Caspase family p10" evidence="5">
    <location>
        <begin position="544"/>
        <end position="600"/>
    </location>
</feature>
<dbReference type="InterPro" id="IPR003604">
    <property type="entry name" value="Matrin/U1-like-C_Znf_C2H2"/>
</dbReference>
<reference evidence="7 8" key="2">
    <citation type="submission" date="2019-01" db="EMBL/GenBank/DDBJ databases">
        <title>The decoding of complex shrimp genome reveals the adaptation for benthos swimmer, frequently molting mechanism and breeding impact on genome.</title>
        <authorList>
            <person name="Sun Y."/>
            <person name="Gao Y."/>
            <person name="Yu Y."/>
        </authorList>
    </citation>
    <scope>NUCLEOTIDE SEQUENCE [LARGE SCALE GENOMIC DNA]</scope>
    <source>
        <tissue evidence="7">Muscle</tissue>
    </source>
</reference>
<dbReference type="PANTHER" id="PTHR46786">
    <property type="entry name" value="ZINC FINGER MATRIN-TYPE PROTEIN 3"/>
    <property type="match status" value="1"/>
</dbReference>
<gene>
    <name evidence="7" type="ORF">C7M84_013291</name>
</gene>
<dbReference type="InterPro" id="IPR036236">
    <property type="entry name" value="Znf_C2H2_sf"/>
</dbReference>
<feature type="domain" description="C2H2-type" evidence="4">
    <location>
        <begin position="20"/>
        <end position="49"/>
    </location>
</feature>
<dbReference type="OrthoDB" id="6114029at2759"/>
<keyword evidence="2" id="KW-0479">Metal-binding</keyword>
<dbReference type="SMART" id="SM00355">
    <property type="entry name" value="ZnF_C2H2"/>
    <property type="match status" value="6"/>
</dbReference>
<dbReference type="SUPFAM" id="SSF52129">
    <property type="entry name" value="Caspase-like"/>
    <property type="match status" value="1"/>
</dbReference>
<dbReference type="PROSITE" id="PS50157">
    <property type="entry name" value="ZINC_FINGER_C2H2_2"/>
    <property type="match status" value="1"/>
</dbReference>
<dbReference type="SMART" id="SM00115">
    <property type="entry name" value="CASc"/>
    <property type="match status" value="1"/>
</dbReference>
<dbReference type="PROSITE" id="PS00028">
    <property type="entry name" value="ZINC_FINGER_C2H2_1"/>
    <property type="match status" value="4"/>
</dbReference>
<dbReference type="InterPro" id="IPR001309">
    <property type="entry name" value="Pept_C14_p20"/>
</dbReference>
<keyword evidence="2" id="KW-0863">Zinc-finger</keyword>
<dbReference type="Gene3D" id="3.30.160.60">
    <property type="entry name" value="Classic Zinc Finger"/>
    <property type="match status" value="2"/>
</dbReference>
<evidence type="ECO:0000313" key="8">
    <source>
        <dbReference type="Proteomes" id="UP000283509"/>
    </source>
</evidence>
<comment type="similarity">
    <text evidence="1 3">Belongs to the peptidase C14A family.</text>
</comment>
<dbReference type="GO" id="GO:0004197">
    <property type="term" value="F:cysteine-type endopeptidase activity"/>
    <property type="evidence" value="ECO:0007669"/>
    <property type="project" value="InterPro"/>
</dbReference>
<dbReference type="GO" id="GO:0003676">
    <property type="term" value="F:nucleic acid binding"/>
    <property type="evidence" value="ECO:0007669"/>
    <property type="project" value="InterPro"/>
</dbReference>
<proteinExistence type="inferred from homology"/>
<dbReference type="SUPFAM" id="SSF57667">
    <property type="entry name" value="beta-beta-alpha zinc fingers"/>
    <property type="match status" value="5"/>
</dbReference>
<feature type="non-terminal residue" evidence="7">
    <location>
        <position position="1"/>
    </location>
</feature>
<reference evidence="7 8" key="1">
    <citation type="submission" date="2018-04" db="EMBL/GenBank/DDBJ databases">
        <authorList>
            <person name="Zhang X."/>
            <person name="Yuan J."/>
            <person name="Li F."/>
            <person name="Xiang J."/>
        </authorList>
    </citation>
    <scope>NUCLEOTIDE SEQUENCE [LARGE SCALE GENOMIC DNA]</scope>
    <source>
        <tissue evidence="7">Muscle</tissue>
    </source>
</reference>
<dbReference type="GO" id="GO:0008270">
    <property type="term" value="F:zinc ion binding"/>
    <property type="evidence" value="ECO:0007669"/>
    <property type="project" value="UniProtKB-KW"/>
</dbReference>
<evidence type="ECO:0000256" key="3">
    <source>
        <dbReference type="RuleBase" id="RU003971"/>
    </source>
</evidence>
<feature type="domain" description="Caspase family p20" evidence="6">
    <location>
        <begin position="418"/>
        <end position="539"/>
    </location>
</feature>
<dbReference type="Proteomes" id="UP000283509">
    <property type="component" value="Unassembled WGS sequence"/>
</dbReference>
<evidence type="ECO:0000256" key="1">
    <source>
        <dbReference type="ARBA" id="ARBA00010134"/>
    </source>
</evidence>
<dbReference type="PANTHER" id="PTHR46786:SF1">
    <property type="entry name" value="ZINC FINGER MATRIN-TYPE PROTEIN 3"/>
    <property type="match status" value="1"/>
</dbReference>
<evidence type="ECO:0000259" key="4">
    <source>
        <dbReference type="PROSITE" id="PS50157"/>
    </source>
</evidence>
<dbReference type="InterPro" id="IPR052644">
    <property type="entry name" value="ZMAT3"/>
</dbReference>
<dbReference type="InterPro" id="IPR015917">
    <property type="entry name" value="Pept_C14A"/>
</dbReference>
<evidence type="ECO:0000256" key="2">
    <source>
        <dbReference type="PROSITE-ProRule" id="PRU00042"/>
    </source>
</evidence>
<dbReference type="Pfam" id="PF12874">
    <property type="entry name" value="zf-met"/>
    <property type="match status" value="4"/>
</dbReference>
<keyword evidence="2" id="KW-0862">Zinc</keyword>
<dbReference type="InterPro" id="IPR029030">
    <property type="entry name" value="Caspase-like_dom_sf"/>
</dbReference>
<dbReference type="PROSITE" id="PS50208">
    <property type="entry name" value="CASPASE_P20"/>
    <property type="match status" value="1"/>
</dbReference>
<dbReference type="InterPro" id="IPR013087">
    <property type="entry name" value="Znf_C2H2_type"/>
</dbReference>
<accession>A0A3R7NWD2</accession>
<evidence type="ECO:0000259" key="5">
    <source>
        <dbReference type="PROSITE" id="PS50207"/>
    </source>
</evidence>
<sequence length="627" mass="69276">DLQQHLDDGVVSRVATTSDFKCTVCGMQFSGETPILQHLGGRQHREAGARYMLANPGRECGSLRRLVKPVVLAAAGKGEVQAAGAGFRCNLCEVTISGATPLEDHLNSNSHKKHSANDSHVLRPFLEDGVVSRGASSNIFRCCVCCVDLTGQASTQQHLEGKQHREAGAKYVLGNPWDNRATLTKLVKPTILAAAKENVVQVVDTGFRCVRCKVTLLSLTPLEDHLSSNGHKNTHADEETMVFQHPDLRQFLEEGIVIQCYPGNIFKCSVCHVDLTGETPTLQHVEGKQHREAGARHLLANPKDKRASLRTLVKSMAIAAAEAGVVEVSAAGFKCTACAVTLSGVAPLEEHLVSNNHKKRVDQDKTPNSCEAVTALETALEKTLVIRPLPAAAPTPSQGTRAKSKYVYSVISEPRGLVYVFNYTFKGQGKLQRNGAHLDSVNIQKTFEKLGYQIIVLEDLTGEETFEQFEKIRENPELNGVDVLMVFILSHGVDPYTFLANDGTEVNLHSIRFGFSDRKCPYMRNKPKIFFANYCRADRMERRELKEAEEPSDMATIHAAAEGVLAKRSPDFGTVFVKSLCDVLDSHGLSLDLRDLYIELWCQMKENDGTKPMWEDYVFKKFFLGPR</sequence>